<dbReference type="PANTHER" id="PTHR32322:SF9">
    <property type="entry name" value="AMINO-ACID METABOLITE EFFLUX PUMP-RELATED"/>
    <property type="match status" value="1"/>
</dbReference>
<comment type="subcellular location">
    <subcellularLocation>
        <location evidence="1">Membrane</location>
        <topology evidence="1">Multi-pass membrane protein</topology>
    </subcellularLocation>
</comment>
<keyword evidence="9" id="KW-1185">Reference proteome</keyword>
<evidence type="ECO:0000259" key="7">
    <source>
        <dbReference type="Pfam" id="PF00892"/>
    </source>
</evidence>
<dbReference type="InterPro" id="IPR050638">
    <property type="entry name" value="AA-Vitamin_Transporters"/>
</dbReference>
<reference evidence="8" key="2">
    <citation type="submission" date="2023-01" db="EMBL/GenBank/DDBJ databases">
        <title>Draft genome sequence of Maritalea porphyrae strain NBRC 107169.</title>
        <authorList>
            <person name="Sun Q."/>
            <person name="Mori K."/>
        </authorList>
    </citation>
    <scope>NUCLEOTIDE SEQUENCE</scope>
    <source>
        <strain evidence="8">NBRC 107169</strain>
    </source>
</reference>
<sequence>MIKTLALTALAMIAFAANSVFTRIALVETDIDPVMFTCIRLLTGALMLLAIVAFHQKSLAYPKGSGSFHGSFALFGYAIFFSFAYLSLGAGLGALILFASVQITMIVWAIYKGERPGPIEVFGILLAFGAFIYLVSPGLVAPDPLGTALMILSGISWGVYSLLGRGSKNPLQDTMGNFVRSAPLIIGAAIGLVLVADMWPIDPKGILFATLSGALASGIGYAIWYAVLPKLARTSAGVVQLTVPAIATAGGILFLGEQLSLRFVVASVLILAGVAIATIFKRAR</sequence>
<keyword evidence="2 5" id="KW-0812">Transmembrane</keyword>
<feature type="chain" id="PRO_5046063520" evidence="6">
    <location>
        <begin position="17"/>
        <end position="284"/>
    </location>
</feature>
<evidence type="ECO:0000256" key="4">
    <source>
        <dbReference type="ARBA" id="ARBA00023136"/>
    </source>
</evidence>
<comment type="caution">
    <text evidence="8">The sequence shown here is derived from an EMBL/GenBank/DDBJ whole genome shotgun (WGS) entry which is preliminary data.</text>
</comment>
<feature type="transmembrane region" description="Helical" evidence="5">
    <location>
        <begin position="207"/>
        <end position="228"/>
    </location>
</feature>
<feature type="domain" description="EamA" evidence="7">
    <location>
        <begin position="146"/>
        <end position="277"/>
    </location>
</feature>
<proteinExistence type="predicted"/>
<dbReference type="InterPro" id="IPR037185">
    <property type="entry name" value="EmrE-like"/>
</dbReference>
<evidence type="ECO:0000256" key="3">
    <source>
        <dbReference type="ARBA" id="ARBA00022989"/>
    </source>
</evidence>
<feature type="transmembrane region" description="Helical" evidence="5">
    <location>
        <begin position="261"/>
        <end position="280"/>
    </location>
</feature>
<feature type="transmembrane region" description="Helical" evidence="5">
    <location>
        <begin position="145"/>
        <end position="163"/>
    </location>
</feature>
<evidence type="ECO:0000256" key="2">
    <source>
        <dbReference type="ARBA" id="ARBA00022692"/>
    </source>
</evidence>
<dbReference type="RefSeq" id="WP_284361342.1">
    <property type="nucleotide sequence ID" value="NZ_BSNI01000001.1"/>
</dbReference>
<evidence type="ECO:0000256" key="6">
    <source>
        <dbReference type="SAM" id="SignalP"/>
    </source>
</evidence>
<dbReference type="EMBL" id="BSNI01000001">
    <property type="protein sequence ID" value="GLQ16053.1"/>
    <property type="molecule type" value="Genomic_DNA"/>
</dbReference>
<feature type="transmembrane region" description="Helical" evidence="5">
    <location>
        <begin position="118"/>
        <end position="139"/>
    </location>
</feature>
<keyword evidence="3 5" id="KW-1133">Transmembrane helix</keyword>
<feature type="transmembrane region" description="Helical" evidence="5">
    <location>
        <begin position="235"/>
        <end position="255"/>
    </location>
</feature>
<gene>
    <name evidence="8" type="ORF">GCM10007879_03020</name>
</gene>
<feature type="signal peptide" evidence="6">
    <location>
        <begin position="1"/>
        <end position="16"/>
    </location>
</feature>
<dbReference type="SUPFAM" id="SSF103481">
    <property type="entry name" value="Multidrug resistance efflux transporter EmrE"/>
    <property type="match status" value="2"/>
</dbReference>
<dbReference type="InterPro" id="IPR000620">
    <property type="entry name" value="EamA_dom"/>
</dbReference>
<feature type="transmembrane region" description="Helical" evidence="5">
    <location>
        <begin position="34"/>
        <end position="54"/>
    </location>
</feature>
<evidence type="ECO:0000256" key="1">
    <source>
        <dbReference type="ARBA" id="ARBA00004141"/>
    </source>
</evidence>
<keyword evidence="4 5" id="KW-0472">Membrane</keyword>
<dbReference type="Pfam" id="PF00892">
    <property type="entry name" value="EamA"/>
    <property type="match status" value="2"/>
</dbReference>
<organism evidence="8 9">
    <name type="scientific">Maritalea porphyrae</name>
    <dbReference type="NCBI Taxonomy" id="880732"/>
    <lineage>
        <taxon>Bacteria</taxon>
        <taxon>Pseudomonadati</taxon>
        <taxon>Pseudomonadota</taxon>
        <taxon>Alphaproteobacteria</taxon>
        <taxon>Hyphomicrobiales</taxon>
        <taxon>Devosiaceae</taxon>
        <taxon>Maritalea</taxon>
    </lineage>
</organism>
<dbReference type="Proteomes" id="UP001161405">
    <property type="component" value="Unassembled WGS sequence"/>
</dbReference>
<protein>
    <submittedName>
        <fullName evidence="8">Membrane protein</fullName>
    </submittedName>
</protein>
<keyword evidence="6" id="KW-0732">Signal</keyword>
<evidence type="ECO:0000313" key="8">
    <source>
        <dbReference type="EMBL" id="GLQ16053.1"/>
    </source>
</evidence>
<feature type="domain" description="EamA" evidence="7">
    <location>
        <begin position="5"/>
        <end position="134"/>
    </location>
</feature>
<dbReference type="PANTHER" id="PTHR32322">
    <property type="entry name" value="INNER MEMBRANE TRANSPORTER"/>
    <property type="match status" value="1"/>
</dbReference>
<accession>A0ABQ5UL94</accession>
<feature type="transmembrane region" description="Helical" evidence="5">
    <location>
        <begin position="184"/>
        <end position="201"/>
    </location>
</feature>
<reference evidence="8" key="1">
    <citation type="journal article" date="2014" name="Int. J. Syst. Evol. Microbiol.">
        <title>Complete genome of a new Firmicutes species belonging to the dominant human colonic microbiota ('Ruminococcus bicirculans') reveals two chromosomes and a selective capacity to utilize plant glucans.</title>
        <authorList>
            <consortium name="NISC Comparative Sequencing Program"/>
            <person name="Wegmann U."/>
            <person name="Louis P."/>
            <person name="Goesmann A."/>
            <person name="Henrissat B."/>
            <person name="Duncan S.H."/>
            <person name="Flint H.J."/>
        </authorList>
    </citation>
    <scope>NUCLEOTIDE SEQUENCE</scope>
    <source>
        <strain evidence="8">NBRC 107169</strain>
    </source>
</reference>
<evidence type="ECO:0000313" key="9">
    <source>
        <dbReference type="Proteomes" id="UP001161405"/>
    </source>
</evidence>
<evidence type="ECO:0000256" key="5">
    <source>
        <dbReference type="SAM" id="Phobius"/>
    </source>
</evidence>
<name>A0ABQ5UL94_9HYPH</name>